<dbReference type="KEGG" id="bco:Bcell_3948"/>
<dbReference type="AlphaFoldDB" id="E6TVQ4"/>
<gene>
    <name evidence="2" type="ordered locus">Bcell_3948</name>
</gene>
<dbReference type="Proteomes" id="UP000001401">
    <property type="component" value="Chromosome"/>
</dbReference>
<dbReference type="EMBL" id="CP002394">
    <property type="protein sequence ID" value="ADU32182.1"/>
    <property type="molecule type" value="Genomic_DNA"/>
</dbReference>
<dbReference type="STRING" id="649639.Bcell_3948"/>
<evidence type="ECO:0000313" key="3">
    <source>
        <dbReference type="Proteomes" id="UP000001401"/>
    </source>
</evidence>
<accession>E6TVQ4</accession>
<evidence type="ECO:0000256" key="1">
    <source>
        <dbReference type="SAM" id="Phobius"/>
    </source>
</evidence>
<feature type="transmembrane region" description="Helical" evidence="1">
    <location>
        <begin position="29"/>
        <end position="48"/>
    </location>
</feature>
<dbReference type="HOGENOM" id="CLU_189660_1_0_9"/>
<evidence type="ECO:0000313" key="2">
    <source>
        <dbReference type="EMBL" id="ADU32182.1"/>
    </source>
</evidence>
<keyword evidence="3" id="KW-1185">Reference proteome</keyword>
<organism evidence="2 3">
    <name type="scientific">Evansella cellulosilytica (strain ATCC 21833 / DSM 2522 / FERM P-1141 / JCM 9156 / N-4)</name>
    <name type="common">Bacillus cellulosilyticus</name>
    <dbReference type="NCBI Taxonomy" id="649639"/>
    <lineage>
        <taxon>Bacteria</taxon>
        <taxon>Bacillati</taxon>
        <taxon>Bacillota</taxon>
        <taxon>Bacilli</taxon>
        <taxon>Bacillales</taxon>
        <taxon>Bacillaceae</taxon>
        <taxon>Evansella</taxon>
    </lineage>
</organism>
<keyword evidence="1" id="KW-0472">Membrane</keyword>
<protein>
    <submittedName>
        <fullName evidence="2">Uncharacterized protein</fullName>
    </submittedName>
</protein>
<reference evidence="2 3" key="1">
    <citation type="submission" date="2010-12" db="EMBL/GenBank/DDBJ databases">
        <title>Complete sequence of Bacillus cellulosilyticus DSM 2522.</title>
        <authorList>
            <consortium name="US DOE Joint Genome Institute"/>
            <person name="Lucas S."/>
            <person name="Copeland A."/>
            <person name="Lapidus A."/>
            <person name="Cheng J.-F."/>
            <person name="Bruce D."/>
            <person name="Goodwin L."/>
            <person name="Pitluck S."/>
            <person name="Chertkov O."/>
            <person name="Detter J.C."/>
            <person name="Han C."/>
            <person name="Tapia R."/>
            <person name="Land M."/>
            <person name="Hauser L."/>
            <person name="Jeffries C."/>
            <person name="Kyrpides N."/>
            <person name="Ivanova N."/>
            <person name="Mikhailova N."/>
            <person name="Brumm P."/>
            <person name="Mead D."/>
            <person name="Woyke T."/>
        </authorList>
    </citation>
    <scope>NUCLEOTIDE SEQUENCE [LARGE SCALE GENOMIC DNA]</scope>
    <source>
        <strain evidence="3">ATCC 21833 / DSM 2522 / FERM P-1141 / JCM 9156 / N-4</strain>
    </source>
</reference>
<dbReference type="RefSeq" id="WP_013490512.1">
    <property type="nucleotide sequence ID" value="NC_014829.1"/>
</dbReference>
<keyword evidence="1" id="KW-1133">Transmembrane helix</keyword>
<dbReference type="eggNOG" id="ENOG5033KJ0">
    <property type="taxonomic scope" value="Bacteria"/>
</dbReference>
<keyword evidence="1" id="KW-0812">Transmembrane</keyword>
<sequence precursor="true">MSNFIGTFLACLAVTYVFSFFFLFLIIENVWALIIFIALVLAVLISVFKEQYSEIEKLKKKVEELSNNKKD</sequence>
<name>E6TVQ4_EVAC2</name>
<proteinExistence type="predicted"/>